<dbReference type="Gene3D" id="2.160.20.80">
    <property type="entry name" value="E3 ubiquitin-protein ligase SopA"/>
    <property type="match status" value="1"/>
</dbReference>
<name>A0A0G8ASK3_9SYNE</name>
<organism evidence="1 2">
    <name type="scientific">Candidatus Synechococcus spongiarum 15L</name>
    <dbReference type="NCBI Taxonomy" id="1608419"/>
    <lineage>
        <taxon>Bacteria</taxon>
        <taxon>Bacillati</taxon>
        <taxon>Cyanobacteriota</taxon>
        <taxon>Cyanophyceae</taxon>
        <taxon>Synechococcales</taxon>
        <taxon>Synechococcaceae</taxon>
        <taxon>Synechococcus</taxon>
    </lineage>
</organism>
<proteinExistence type="predicted"/>
<dbReference type="EMBL" id="JYFQ01000161">
    <property type="protein sequence ID" value="KKZ10928.1"/>
    <property type="molecule type" value="Genomic_DNA"/>
</dbReference>
<dbReference type="InterPro" id="IPR001646">
    <property type="entry name" value="5peptide_repeat"/>
</dbReference>
<dbReference type="Pfam" id="PF00805">
    <property type="entry name" value="Pentapeptide"/>
    <property type="match status" value="2"/>
</dbReference>
<sequence length="169" mass="17822">MVHLQRLPGLAVALLLILWTPVPALAITAPELRGASANAVVSRDMHGRQLQAAEYIKADLAGVDLSASDLTGAVFNTSDLSGADLRGAILRDVVAFASRFNGADLRGAVLENGLFMQSSFADARISGADFTDAVVDRGQLPQLCRRAAGHNSITDRDTRASLDCPRPKG</sequence>
<evidence type="ECO:0000313" key="1">
    <source>
        <dbReference type="EMBL" id="KKZ10928.1"/>
    </source>
</evidence>
<dbReference type="PANTHER" id="PTHR47200">
    <property type="entry name" value="THYLAKOID LUMENAL 15 KDA PROTEIN 1, CHLOROPLASTIC"/>
    <property type="match status" value="1"/>
</dbReference>
<dbReference type="AlphaFoldDB" id="A0A0G8ASK3"/>
<protein>
    <submittedName>
        <fullName evidence="1">Low-complexity protein</fullName>
    </submittedName>
</protein>
<accession>A0A0G8ASK3</accession>
<dbReference type="STRING" id="431041.FLM9_338"/>
<dbReference type="PANTHER" id="PTHR47200:SF2">
    <property type="entry name" value="THYLAKOID LUMENAL 15 KDA PROTEIN 1, CHLOROPLASTIC"/>
    <property type="match status" value="1"/>
</dbReference>
<dbReference type="Proteomes" id="UP000035037">
    <property type="component" value="Unassembled WGS sequence"/>
</dbReference>
<reference evidence="1 2" key="1">
    <citation type="submission" date="2015-02" db="EMBL/GenBank/DDBJ databases">
        <authorList>
            <person name="Slaby B."/>
            <person name="Hentschel U."/>
        </authorList>
    </citation>
    <scope>NUCLEOTIDE SEQUENCE [LARGE SCALE GENOMIC DNA]</scope>
    <source>
        <strain evidence="1">15L</strain>
    </source>
</reference>
<dbReference type="SUPFAM" id="SSF141571">
    <property type="entry name" value="Pentapeptide repeat-like"/>
    <property type="match status" value="1"/>
</dbReference>
<evidence type="ECO:0000313" key="2">
    <source>
        <dbReference type="Proteomes" id="UP000035037"/>
    </source>
</evidence>
<dbReference type="PATRIC" id="fig|1608419.3.peg.758"/>
<comment type="caution">
    <text evidence="1">The sequence shown here is derived from an EMBL/GenBank/DDBJ whole genome shotgun (WGS) entry which is preliminary data.</text>
</comment>
<dbReference type="InterPro" id="IPR044213">
    <property type="entry name" value="At2g44920-like"/>
</dbReference>
<gene>
    <name evidence="1" type="ORF">TQ37_08025</name>
</gene>
<reference evidence="1 2" key="2">
    <citation type="submission" date="2015-05" db="EMBL/GenBank/DDBJ databases">
        <title>Lifestyle Evolution in Cyanobacterial Symbionts of Sponges.</title>
        <authorList>
            <person name="Burgsdorf I."/>
            <person name="Slaby B.M."/>
            <person name="Handley K.M."/>
            <person name="Haber M."/>
            <person name="Blom J."/>
            <person name="Marshall C.W."/>
            <person name="Gilbert J.A."/>
            <person name="Hentschel U."/>
            <person name="Steindler L."/>
        </authorList>
    </citation>
    <scope>NUCLEOTIDE SEQUENCE [LARGE SCALE GENOMIC DNA]</scope>
    <source>
        <strain evidence="1">15L</strain>
    </source>
</reference>